<dbReference type="GO" id="GO:0006355">
    <property type="term" value="P:regulation of DNA-templated transcription"/>
    <property type="evidence" value="ECO:0007669"/>
    <property type="project" value="InterPro"/>
</dbReference>
<accession>A0A1M5CD79</accession>
<organism evidence="1 2">
    <name type="scientific">Flavobacterium fontis</name>
    <dbReference type="NCBI Taxonomy" id="1124188"/>
    <lineage>
        <taxon>Bacteria</taxon>
        <taxon>Pseudomonadati</taxon>
        <taxon>Bacteroidota</taxon>
        <taxon>Flavobacteriia</taxon>
        <taxon>Flavobacteriales</taxon>
        <taxon>Flavobacteriaceae</taxon>
        <taxon>Flavobacterium</taxon>
    </lineage>
</organism>
<dbReference type="InterPro" id="IPR038296">
    <property type="entry name" value="ParD_sf"/>
</dbReference>
<dbReference type="STRING" id="1124188.SAMN05444377_11179"/>
<protein>
    <submittedName>
        <fullName evidence="1">Antitoxin ParD1/3/4</fullName>
    </submittedName>
</protein>
<reference evidence="1 2" key="1">
    <citation type="submission" date="2016-11" db="EMBL/GenBank/DDBJ databases">
        <authorList>
            <person name="Jaros S."/>
            <person name="Januszkiewicz K."/>
            <person name="Wedrychowicz H."/>
        </authorList>
    </citation>
    <scope>NUCLEOTIDE SEQUENCE [LARGE SCALE GENOMIC DNA]</scope>
    <source>
        <strain evidence="1 2">DSM 25660</strain>
    </source>
</reference>
<name>A0A1M5CD79_9FLAO</name>
<gene>
    <name evidence="1" type="ORF">SAMN05444377_11179</name>
</gene>
<dbReference type="SUPFAM" id="SSF47598">
    <property type="entry name" value="Ribbon-helix-helix"/>
    <property type="match status" value="1"/>
</dbReference>
<dbReference type="Proteomes" id="UP000184147">
    <property type="component" value="Unassembled WGS sequence"/>
</dbReference>
<evidence type="ECO:0000313" key="2">
    <source>
        <dbReference type="Proteomes" id="UP000184147"/>
    </source>
</evidence>
<keyword evidence="2" id="KW-1185">Reference proteome</keyword>
<dbReference type="InterPro" id="IPR010985">
    <property type="entry name" value="Ribbon_hlx_hlx"/>
</dbReference>
<sequence length="80" mass="9431">MARQTITLANQNDEWLKQQVAKEEFTSKSEAVNFLIQQARKQEEYHEFVRMKIELGENSGIAKKQTKDDMLAEFKKRLNV</sequence>
<evidence type="ECO:0000313" key="1">
    <source>
        <dbReference type="EMBL" id="SHF52714.1"/>
    </source>
</evidence>
<dbReference type="AlphaFoldDB" id="A0A1M5CD79"/>
<proteinExistence type="predicted"/>
<dbReference type="RefSeq" id="WP_073363855.1">
    <property type="nucleotide sequence ID" value="NZ_FQVQ01000011.1"/>
</dbReference>
<dbReference type="OrthoDB" id="517416at2"/>
<dbReference type="Gene3D" id="6.10.10.120">
    <property type="entry name" value="Antitoxin ParD1-like"/>
    <property type="match status" value="1"/>
</dbReference>
<dbReference type="EMBL" id="FQVQ01000011">
    <property type="protein sequence ID" value="SHF52714.1"/>
    <property type="molecule type" value="Genomic_DNA"/>
</dbReference>